<proteinExistence type="predicted"/>
<name>A0AA39QDI6_9AGAR</name>
<reference evidence="1" key="1">
    <citation type="submission" date="2023-06" db="EMBL/GenBank/DDBJ databases">
        <authorList>
            <consortium name="Lawrence Berkeley National Laboratory"/>
            <person name="Ahrendt S."/>
            <person name="Sahu N."/>
            <person name="Indic B."/>
            <person name="Wong-Bajracharya J."/>
            <person name="Merenyi Z."/>
            <person name="Ke H.-M."/>
            <person name="Monk M."/>
            <person name="Kocsube S."/>
            <person name="Drula E."/>
            <person name="Lipzen A."/>
            <person name="Balint B."/>
            <person name="Henrissat B."/>
            <person name="Andreopoulos B."/>
            <person name="Martin F.M."/>
            <person name="Harder C.B."/>
            <person name="Rigling D."/>
            <person name="Ford K.L."/>
            <person name="Foster G.D."/>
            <person name="Pangilinan J."/>
            <person name="Papanicolaou A."/>
            <person name="Barry K."/>
            <person name="LaButti K."/>
            <person name="Viragh M."/>
            <person name="Koriabine M."/>
            <person name="Yan M."/>
            <person name="Riley R."/>
            <person name="Champramary S."/>
            <person name="Plett K.L."/>
            <person name="Tsai I.J."/>
            <person name="Slot J."/>
            <person name="Sipos G."/>
            <person name="Plett J."/>
            <person name="Nagy L.G."/>
            <person name="Grigoriev I.V."/>
        </authorList>
    </citation>
    <scope>NUCLEOTIDE SEQUENCE</scope>
    <source>
        <strain evidence="1">HWK02</strain>
    </source>
</reference>
<sequence length="249" mass="29068">MDFAFDGWWPQPISHAWMDEQSRTVVLTPINGYEWPVPILKDANLNLIHIEMLNLRLEYTWLDILCLRQVGGRREDLHVEEWKLDIPTIGAVYYNKNVVCYLSGLGQPLTLKEGDLESQQCWFRYAWMLQEVGEDRVIAGDMPDRPLHTECKDGKYGTQLLTKFHKQLQSMHETWFEVSEALEKMHHWVSMNPVDKIAGLSFILGSELIPVMSLQALYAQNSRIYTALRIRILCHYTPTTSRRNSKFNL</sequence>
<accession>A0AA39QDI6</accession>
<organism evidence="1 2">
    <name type="scientific">Armillaria luteobubalina</name>
    <dbReference type="NCBI Taxonomy" id="153913"/>
    <lineage>
        <taxon>Eukaryota</taxon>
        <taxon>Fungi</taxon>
        <taxon>Dikarya</taxon>
        <taxon>Basidiomycota</taxon>
        <taxon>Agaricomycotina</taxon>
        <taxon>Agaricomycetes</taxon>
        <taxon>Agaricomycetidae</taxon>
        <taxon>Agaricales</taxon>
        <taxon>Marasmiineae</taxon>
        <taxon>Physalacriaceae</taxon>
        <taxon>Armillaria</taxon>
    </lineage>
</organism>
<gene>
    <name evidence="1" type="ORF">EDD18DRAFT_1348347</name>
</gene>
<dbReference type="Proteomes" id="UP001175228">
    <property type="component" value="Unassembled WGS sequence"/>
</dbReference>
<dbReference type="AlphaFoldDB" id="A0AA39QDI6"/>
<dbReference type="EMBL" id="JAUEPU010000007">
    <property type="protein sequence ID" value="KAK0500912.1"/>
    <property type="molecule type" value="Genomic_DNA"/>
</dbReference>
<evidence type="ECO:0008006" key="3">
    <source>
        <dbReference type="Google" id="ProtNLM"/>
    </source>
</evidence>
<evidence type="ECO:0000313" key="1">
    <source>
        <dbReference type="EMBL" id="KAK0500912.1"/>
    </source>
</evidence>
<keyword evidence="2" id="KW-1185">Reference proteome</keyword>
<protein>
    <recommendedName>
        <fullName evidence="3">Heterokaryon incompatibility domain-containing protein</fullName>
    </recommendedName>
</protein>
<comment type="caution">
    <text evidence="1">The sequence shown here is derived from an EMBL/GenBank/DDBJ whole genome shotgun (WGS) entry which is preliminary data.</text>
</comment>
<evidence type="ECO:0000313" key="2">
    <source>
        <dbReference type="Proteomes" id="UP001175228"/>
    </source>
</evidence>